<dbReference type="InterPro" id="IPR036195">
    <property type="entry name" value="AbfB_ABD_sf"/>
</dbReference>
<accession>A0A2G9RR22</accession>
<keyword evidence="1" id="KW-1015">Disulfide bond</keyword>
<dbReference type="EMBL" id="KV935168">
    <property type="protein sequence ID" value="PIO30359.1"/>
    <property type="molecule type" value="Genomic_DNA"/>
</dbReference>
<feature type="compositionally biased region" description="Low complexity" evidence="3">
    <location>
        <begin position="39"/>
        <end position="53"/>
    </location>
</feature>
<dbReference type="InterPro" id="IPR050780">
    <property type="entry name" value="Mucin_vWF_Thrombospondin_sf"/>
</dbReference>
<dbReference type="SUPFAM" id="SSF57567">
    <property type="entry name" value="Serine protease inhibitors"/>
    <property type="match status" value="1"/>
</dbReference>
<organism evidence="5 6">
    <name type="scientific">Aquarana catesbeiana</name>
    <name type="common">American bullfrog</name>
    <name type="synonym">Rana catesbeiana</name>
    <dbReference type="NCBI Taxonomy" id="8400"/>
    <lineage>
        <taxon>Eukaryota</taxon>
        <taxon>Metazoa</taxon>
        <taxon>Chordata</taxon>
        <taxon>Craniata</taxon>
        <taxon>Vertebrata</taxon>
        <taxon>Euteleostomi</taxon>
        <taxon>Amphibia</taxon>
        <taxon>Batrachia</taxon>
        <taxon>Anura</taxon>
        <taxon>Neobatrachia</taxon>
        <taxon>Ranoidea</taxon>
        <taxon>Ranidae</taxon>
        <taxon>Aquarana</taxon>
    </lineage>
</organism>
<dbReference type="Pfam" id="PF00094">
    <property type="entry name" value="VWD"/>
    <property type="match status" value="2"/>
</dbReference>
<dbReference type="Pfam" id="PF01826">
    <property type="entry name" value="TIL"/>
    <property type="match status" value="1"/>
</dbReference>
<dbReference type="PANTHER" id="PTHR11339">
    <property type="entry name" value="EXTRACELLULAR MATRIX GLYCOPROTEIN RELATED"/>
    <property type="match status" value="1"/>
</dbReference>
<name>A0A2G9RR22_AQUCT</name>
<protein>
    <recommendedName>
        <fullName evidence="4">VWFD domain-containing protein</fullName>
    </recommendedName>
</protein>
<sequence length="1247" mass="137204">GNGSDSHEDSGKHEGKHKGRHDSPGKKLVLHSTAKKPTEPVVPVEPVNPTEPVIPEEPVEPTEPVLPVPVVPEEPVEPTEPVLPEPVVPEEPVEPTEPVLPEPVVPEEPVKPSEPVLPEPVVPEEPVEPTEPVVPEEPVEPTEPVPVIPEEPVNPTEVIEPAPATSPAPPKHSGESCTFNKDIVADGQTVELDCVTCKCSMEHTHGRTFRQQAHIQHFPSESPTVCMRQKSTCNDGALTCVKNMSCPGVCSVTAYQMIRTFDGTLYETPGTCSYVLVKTQDFTINLNNKLCSEVNSDVKDPEAICIDSVDVNFKQKANIRLQSDGSILVAGEKSDLPYSLLDTITVLRSSSVFLDVVSQTFNLQYDFASNRLYVILDASYKDTTSGLCGTYNDNRNDDYRSSSDMTETVSGLFSKSWKTQPQCSESQKSPENTDNKVEADLTCADSLDSSIFEDCALLIDTHSYKTSCSHSVYYAGSSGLCSALADYAYRCARAGITVSVSSTFSDCTPVCEGDMTFTTDDTFSQQDCAEYSIKLQKITSSTPLNEACICPPNLYYDASINKCVNGDLCPCYSKNRVYRLGEIITQADGQTCPCERVLQCGEPEQPPVPDVQTCSNDEVYSDCLVGYGKSCEPSCQNLAILDQVCTLKCEPGCVCRTGMLRSSDGNCVLLNECPCVHGEDVYNPGETLAQDCNTCTCENGKFVCSNNPCNRVCNTYAGSQFFLFDGVWKTFATRHCAILLVESVEGVSPSFSVVMQNTPNEEDGGALHRKIITIKFGGTAVLLSDSDPVVVSVDAKGSWPFEDRKIYRGSMLFYKVYLMQQNLASYELYGLCICIAFSCIKAVFTPPCGAAHGSRPVHLYSPFQVRFWSEFLAEFGPETDQKMYRTPVQFAPQPSRSCVNQLRSQAPDINDAGANTEFKTYRSGFYVVVHFLGGLAVYYDQHLDVIIQLEPKLQGKVQGMCGDADGTTTSEVEISNMAQYASRFVIGECPEDENPLPPPSENHKKFVENRCNLLKSSVFADCHYVVNVEPYFSACVEETEACREGESCLCYCTSLAAYARACCRKGVTVEWRGPDTCPSPCEYYNRDAGEGPYRLEMINGASLVADYDNGAVALENIKTPGNLQASFMVTKGLFVDPLNGRRLISLESAQHHNFFIVQNNDGTLSLRKWQPSVEFRSQATFILRPSRWVKNYNALESYISRGNYLSLNNNRLVMSRVKSGSMLQMNFDLVGKTFLSMTPKKNCNPKI</sequence>
<proteinExistence type="predicted"/>
<dbReference type="InterPro" id="IPR002919">
    <property type="entry name" value="TIL_dom"/>
</dbReference>
<dbReference type="Pfam" id="PF05270">
    <property type="entry name" value="AbfB"/>
    <property type="match status" value="1"/>
</dbReference>
<dbReference type="SMART" id="SM00216">
    <property type="entry name" value="VWD"/>
    <property type="match status" value="1"/>
</dbReference>
<dbReference type="SMART" id="SM00832">
    <property type="entry name" value="C8"/>
    <property type="match status" value="2"/>
</dbReference>
<evidence type="ECO:0000313" key="5">
    <source>
        <dbReference type="EMBL" id="PIO30359.1"/>
    </source>
</evidence>
<keyword evidence="2" id="KW-0325">Glycoprotein</keyword>
<evidence type="ECO:0000259" key="4">
    <source>
        <dbReference type="PROSITE" id="PS51233"/>
    </source>
</evidence>
<evidence type="ECO:0000256" key="2">
    <source>
        <dbReference type="ARBA" id="ARBA00023180"/>
    </source>
</evidence>
<feature type="region of interest" description="Disordered" evidence="3">
    <location>
        <begin position="1"/>
        <end position="153"/>
    </location>
</feature>
<dbReference type="Gene3D" id="2.10.25.10">
    <property type="entry name" value="Laminin"/>
    <property type="match status" value="1"/>
</dbReference>
<dbReference type="InterPro" id="IPR007934">
    <property type="entry name" value="AbfB_ABD"/>
</dbReference>
<dbReference type="GO" id="GO:0005615">
    <property type="term" value="C:extracellular space"/>
    <property type="evidence" value="ECO:0007669"/>
    <property type="project" value="TreeGrafter"/>
</dbReference>
<feature type="compositionally biased region" description="Basic and acidic residues" evidence="3">
    <location>
        <begin position="1"/>
        <end position="13"/>
    </location>
</feature>
<gene>
    <name evidence="5" type="ORF">AB205_0010430</name>
</gene>
<dbReference type="GO" id="GO:0046556">
    <property type="term" value="F:alpha-L-arabinofuranosidase activity"/>
    <property type="evidence" value="ECO:0007669"/>
    <property type="project" value="InterPro"/>
</dbReference>
<evidence type="ECO:0000256" key="3">
    <source>
        <dbReference type="SAM" id="MobiDB-lite"/>
    </source>
</evidence>
<dbReference type="AlphaFoldDB" id="A0A2G9RR22"/>
<dbReference type="GO" id="GO:0031012">
    <property type="term" value="C:extracellular matrix"/>
    <property type="evidence" value="ECO:0007669"/>
    <property type="project" value="TreeGrafter"/>
</dbReference>
<dbReference type="OrthoDB" id="9907360at2759"/>
<dbReference type="PROSITE" id="PS51233">
    <property type="entry name" value="VWFD"/>
    <property type="match status" value="1"/>
</dbReference>
<dbReference type="PANTHER" id="PTHR11339:SF411">
    <property type="entry name" value="MUCIN-2 ISOFORM X1"/>
    <property type="match status" value="1"/>
</dbReference>
<dbReference type="InterPro" id="IPR014853">
    <property type="entry name" value="VWF/SSPO/ZAN-like_Cys-rich_dom"/>
</dbReference>
<dbReference type="Pfam" id="PF08742">
    <property type="entry name" value="C8"/>
    <property type="match status" value="2"/>
</dbReference>
<dbReference type="Gene3D" id="2.80.10.50">
    <property type="match status" value="1"/>
</dbReference>
<dbReference type="CDD" id="cd19941">
    <property type="entry name" value="TIL"/>
    <property type="match status" value="1"/>
</dbReference>
<evidence type="ECO:0000313" key="6">
    <source>
        <dbReference type="Proteomes" id="UP000228934"/>
    </source>
</evidence>
<feature type="non-terminal residue" evidence="5">
    <location>
        <position position="1"/>
    </location>
</feature>
<dbReference type="Proteomes" id="UP000228934">
    <property type="component" value="Unassembled WGS sequence"/>
</dbReference>
<dbReference type="InterPro" id="IPR001846">
    <property type="entry name" value="VWF_type-D"/>
</dbReference>
<evidence type="ECO:0000256" key="1">
    <source>
        <dbReference type="ARBA" id="ARBA00023157"/>
    </source>
</evidence>
<dbReference type="SUPFAM" id="SSF110221">
    <property type="entry name" value="AbfB domain"/>
    <property type="match status" value="1"/>
</dbReference>
<dbReference type="GO" id="GO:0046373">
    <property type="term" value="P:L-arabinose metabolic process"/>
    <property type="evidence" value="ECO:0007669"/>
    <property type="project" value="InterPro"/>
</dbReference>
<dbReference type="InterPro" id="IPR036084">
    <property type="entry name" value="Ser_inhib-like_sf"/>
</dbReference>
<keyword evidence="6" id="KW-1185">Reference proteome</keyword>
<feature type="domain" description="VWFD" evidence="4">
    <location>
        <begin position="248"/>
        <end position="424"/>
    </location>
</feature>
<reference evidence="6" key="1">
    <citation type="journal article" date="2017" name="Nat. Commun.">
        <title>The North American bullfrog draft genome provides insight into hormonal regulation of long noncoding RNA.</title>
        <authorList>
            <person name="Hammond S.A."/>
            <person name="Warren R.L."/>
            <person name="Vandervalk B.P."/>
            <person name="Kucuk E."/>
            <person name="Khan H."/>
            <person name="Gibb E.A."/>
            <person name="Pandoh P."/>
            <person name="Kirk H."/>
            <person name="Zhao Y."/>
            <person name="Jones M."/>
            <person name="Mungall A.J."/>
            <person name="Coope R."/>
            <person name="Pleasance S."/>
            <person name="Moore R.A."/>
            <person name="Holt R.A."/>
            <person name="Round J.M."/>
            <person name="Ohora S."/>
            <person name="Walle B.V."/>
            <person name="Veldhoen N."/>
            <person name="Helbing C.C."/>
            <person name="Birol I."/>
        </authorList>
    </citation>
    <scope>NUCLEOTIDE SEQUENCE [LARGE SCALE GENOMIC DNA]</scope>
</reference>